<comment type="cofactor">
    <cofactor evidence="1">
        <name>[4Fe-4S] cluster</name>
        <dbReference type="ChEBI" id="CHEBI:49883"/>
    </cofactor>
</comment>
<feature type="domain" description="Radical SAM core" evidence="6">
    <location>
        <begin position="30"/>
        <end position="273"/>
    </location>
</feature>
<evidence type="ECO:0000259" key="6">
    <source>
        <dbReference type="PROSITE" id="PS51918"/>
    </source>
</evidence>
<dbReference type="InterPro" id="IPR058240">
    <property type="entry name" value="rSAM_sf"/>
</dbReference>
<dbReference type="Proteomes" id="UP000345527">
    <property type="component" value="Unassembled WGS sequence"/>
</dbReference>
<protein>
    <submittedName>
        <fullName evidence="8">Radical SAM protein</fullName>
    </submittedName>
</protein>
<dbReference type="InterPro" id="IPR013785">
    <property type="entry name" value="Aldolase_TIM"/>
</dbReference>
<dbReference type="GO" id="GO:0051536">
    <property type="term" value="F:iron-sulfur cluster binding"/>
    <property type="evidence" value="ECO:0007669"/>
    <property type="project" value="UniProtKB-KW"/>
</dbReference>
<comment type="caution">
    <text evidence="8">The sequence shown here is derived from an EMBL/GenBank/DDBJ whole genome shotgun (WGS) entry which is preliminary data.</text>
</comment>
<evidence type="ECO:0000256" key="1">
    <source>
        <dbReference type="ARBA" id="ARBA00001966"/>
    </source>
</evidence>
<reference evidence="9 10" key="1">
    <citation type="journal article" date="2019" name="Syst. Appl. Microbiol.">
        <title>Characterization of Bifidobacterium species in feaces of the Egyptian fruit bat: Description of B. vespertilionis sp. nov. and B. rousetti sp. nov.</title>
        <authorList>
            <person name="Modesto M."/>
            <person name="Satti M."/>
            <person name="Watanabe K."/>
            <person name="Puglisi E."/>
            <person name="Morelli L."/>
            <person name="Huang C.-H."/>
            <person name="Liou J.-S."/>
            <person name="Miyashita M."/>
            <person name="Tamura T."/>
            <person name="Saito S."/>
            <person name="Mori K."/>
            <person name="Huang L."/>
            <person name="Sciavilla P."/>
            <person name="Sandri C."/>
            <person name="Spiezio C."/>
            <person name="Vitali F."/>
            <person name="Cavalieri D."/>
            <person name="Perpetuini G."/>
            <person name="Tofalo R."/>
            <person name="Bonetti A."/>
            <person name="Arita M."/>
            <person name="Mattarelli P."/>
        </authorList>
    </citation>
    <scope>NUCLEOTIDE SEQUENCE [LARGE SCALE GENOMIC DNA]</scope>
    <source>
        <strain evidence="7 10">RST16</strain>
        <strain evidence="8 9">RST8</strain>
    </source>
</reference>
<evidence type="ECO:0000313" key="10">
    <source>
        <dbReference type="Proteomes" id="UP000374630"/>
    </source>
</evidence>
<keyword evidence="4" id="KW-0408">Iron</keyword>
<dbReference type="EMBL" id="RZNZ01000023">
    <property type="protein sequence ID" value="KAA8816173.1"/>
    <property type="molecule type" value="Genomic_DNA"/>
</dbReference>
<evidence type="ECO:0000256" key="4">
    <source>
        <dbReference type="ARBA" id="ARBA00023004"/>
    </source>
</evidence>
<dbReference type="SFLD" id="SFLDG01067">
    <property type="entry name" value="SPASM/twitch_domain_containing"/>
    <property type="match status" value="1"/>
</dbReference>
<evidence type="ECO:0000256" key="3">
    <source>
        <dbReference type="ARBA" id="ARBA00022723"/>
    </source>
</evidence>
<evidence type="ECO:0000256" key="5">
    <source>
        <dbReference type="ARBA" id="ARBA00023014"/>
    </source>
</evidence>
<organism evidence="8 9">
    <name type="scientific">Bifidobacterium vespertilionis</name>
    <dbReference type="NCBI Taxonomy" id="2562524"/>
    <lineage>
        <taxon>Bacteria</taxon>
        <taxon>Bacillati</taxon>
        <taxon>Actinomycetota</taxon>
        <taxon>Actinomycetes</taxon>
        <taxon>Bifidobacteriales</taxon>
        <taxon>Bifidobacteriaceae</taxon>
        <taxon>Bifidobacterium</taxon>
    </lineage>
</organism>
<evidence type="ECO:0000256" key="2">
    <source>
        <dbReference type="ARBA" id="ARBA00022691"/>
    </source>
</evidence>
<dbReference type="InterPro" id="IPR023885">
    <property type="entry name" value="4Fe4S-binding_SPASM_dom"/>
</dbReference>
<dbReference type="Gene3D" id="3.20.20.70">
    <property type="entry name" value="Aldolase class I"/>
    <property type="match status" value="1"/>
</dbReference>
<dbReference type="Pfam" id="PF04055">
    <property type="entry name" value="Radical_SAM"/>
    <property type="match status" value="1"/>
</dbReference>
<dbReference type="SFLD" id="SFLDG01386">
    <property type="entry name" value="main_SPASM_domain-containing"/>
    <property type="match status" value="1"/>
</dbReference>
<dbReference type="EMBL" id="RZOA01000027">
    <property type="protein sequence ID" value="KAA8821507.1"/>
    <property type="molecule type" value="Genomic_DNA"/>
</dbReference>
<dbReference type="PROSITE" id="PS51918">
    <property type="entry name" value="RADICAL_SAM"/>
    <property type="match status" value="1"/>
</dbReference>
<name>A0A5J5DSK5_9BIFI</name>
<dbReference type="SFLD" id="SFLDS00029">
    <property type="entry name" value="Radical_SAM"/>
    <property type="match status" value="1"/>
</dbReference>
<dbReference type="GO" id="GO:0016491">
    <property type="term" value="F:oxidoreductase activity"/>
    <property type="evidence" value="ECO:0007669"/>
    <property type="project" value="InterPro"/>
</dbReference>
<sequence>MFTISSENKEIFKYIRKHVLVNSEIHNQYKLDPVELVLNISEGCNLTCPYCFAGQGSYGHESRWMTKEEAYKYTIEAVKKFPSLKKIKLFGGEPFMNIRAIEGVCQAVRENQKRNIVITTVTNMMIYSQIYVNIIKEYNIHITVSIDGPKEIHDKYRKFRNGRGSYDLITKNLNKYKDSGIIINNYESVYTLFEYQHGFSIGDIVDYLIKELKAEWVHVVPDVNTLTNSDEAESTAFLSALYSDTSELYRESVSSIYPAKHALMTEMLAILFEENLGTSWCQLGQQTITIAADGTVVPCYTLLSEADRWRMSNNINSLNEDNVPKSVIDSLLQGSSSLHQECDGCVLQGICRGCPGGEFSASHRFTNKSPVGCSFLLGALEGTLTGWREKMKLSQRGM</sequence>
<dbReference type="CDD" id="cd01335">
    <property type="entry name" value="Radical_SAM"/>
    <property type="match status" value="1"/>
</dbReference>
<keyword evidence="3" id="KW-0479">Metal-binding</keyword>
<accession>A0A5J5DSK5</accession>
<dbReference type="NCBIfam" id="TIGR04085">
    <property type="entry name" value="rSAM_more_4Fe4S"/>
    <property type="match status" value="1"/>
</dbReference>
<evidence type="ECO:0000313" key="8">
    <source>
        <dbReference type="EMBL" id="KAA8821507.1"/>
    </source>
</evidence>
<evidence type="ECO:0000313" key="7">
    <source>
        <dbReference type="EMBL" id="KAA8816173.1"/>
    </source>
</evidence>
<dbReference type="AlphaFoldDB" id="A0A5J5DSK5"/>
<dbReference type="Proteomes" id="UP000374630">
    <property type="component" value="Unassembled WGS sequence"/>
</dbReference>
<gene>
    <name evidence="8" type="ORF">EM848_10585</name>
    <name evidence="7" type="ORF">EMO90_11630</name>
</gene>
<evidence type="ECO:0000313" key="9">
    <source>
        <dbReference type="Proteomes" id="UP000345527"/>
    </source>
</evidence>
<dbReference type="OrthoDB" id="9782387at2"/>
<dbReference type="RefSeq" id="WP_150354896.1">
    <property type="nucleotide sequence ID" value="NZ_RZNZ01000023.1"/>
</dbReference>
<dbReference type="InterPro" id="IPR007197">
    <property type="entry name" value="rSAM"/>
</dbReference>
<dbReference type="PANTHER" id="PTHR43273:SF8">
    <property type="entry name" value="RADICAL SAM DOMAIN PROTEIN"/>
    <property type="match status" value="1"/>
</dbReference>
<keyword evidence="5" id="KW-0411">Iron-sulfur</keyword>
<dbReference type="InterPro" id="IPR023867">
    <property type="entry name" value="Sulphatase_maturase_rSAM"/>
</dbReference>
<dbReference type="SFLD" id="SFLDG01384">
    <property type="entry name" value="thioether_bond_formation_requi"/>
    <property type="match status" value="1"/>
</dbReference>
<keyword evidence="2" id="KW-0949">S-adenosyl-L-methionine</keyword>
<proteinExistence type="predicted"/>
<dbReference type="PANTHER" id="PTHR43273">
    <property type="entry name" value="ANAEROBIC SULFATASE-MATURATING ENZYME HOMOLOG ASLB-RELATED"/>
    <property type="match status" value="1"/>
</dbReference>
<dbReference type="SUPFAM" id="SSF102114">
    <property type="entry name" value="Radical SAM enzymes"/>
    <property type="match status" value="1"/>
</dbReference>
<dbReference type="GO" id="GO:0046872">
    <property type="term" value="F:metal ion binding"/>
    <property type="evidence" value="ECO:0007669"/>
    <property type="project" value="UniProtKB-KW"/>
</dbReference>
<keyword evidence="10" id="KW-1185">Reference proteome</keyword>